<accession>A0AAD3D6K8</accession>
<dbReference type="AlphaFoldDB" id="A0AAD3D6K8"/>
<dbReference type="Proteomes" id="UP001054902">
    <property type="component" value="Unassembled WGS sequence"/>
</dbReference>
<dbReference type="InterPro" id="IPR012349">
    <property type="entry name" value="Split_barrel_FMN-bd"/>
</dbReference>
<dbReference type="Gene3D" id="2.30.110.10">
    <property type="entry name" value="Electron Transport, Fmn-binding Protein, Chain A"/>
    <property type="match status" value="1"/>
</dbReference>
<reference evidence="2 3" key="1">
    <citation type="journal article" date="2021" name="Sci. Rep.">
        <title>The genome of the diatom Chaetoceros tenuissimus carries an ancient integrated fragment of an extant virus.</title>
        <authorList>
            <person name="Hongo Y."/>
            <person name="Kimura K."/>
            <person name="Takaki Y."/>
            <person name="Yoshida Y."/>
            <person name="Baba S."/>
            <person name="Kobayashi G."/>
            <person name="Nagasaki K."/>
            <person name="Hano T."/>
            <person name="Tomaru Y."/>
        </authorList>
    </citation>
    <scope>NUCLEOTIDE SEQUENCE [LARGE SCALE GENOMIC DNA]</scope>
    <source>
        <strain evidence="2 3">NIES-3715</strain>
    </source>
</reference>
<dbReference type="GO" id="GO:0010181">
    <property type="term" value="F:FMN binding"/>
    <property type="evidence" value="ECO:0007669"/>
    <property type="project" value="InterPro"/>
</dbReference>
<name>A0AAD3D6K8_9STRA</name>
<protein>
    <recommendedName>
        <fullName evidence="1">Flavin reductase like domain-containing protein</fullName>
    </recommendedName>
</protein>
<organism evidence="2 3">
    <name type="scientific">Chaetoceros tenuissimus</name>
    <dbReference type="NCBI Taxonomy" id="426638"/>
    <lineage>
        <taxon>Eukaryota</taxon>
        <taxon>Sar</taxon>
        <taxon>Stramenopiles</taxon>
        <taxon>Ochrophyta</taxon>
        <taxon>Bacillariophyta</taxon>
        <taxon>Coscinodiscophyceae</taxon>
        <taxon>Chaetocerotophycidae</taxon>
        <taxon>Chaetocerotales</taxon>
        <taxon>Chaetocerotaceae</taxon>
        <taxon>Chaetoceros</taxon>
    </lineage>
</organism>
<dbReference type="InterPro" id="IPR002563">
    <property type="entry name" value="Flavin_Rdtase-like_dom"/>
</dbReference>
<dbReference type="SUPFAM" id="SSF50475">
    <property type="entry name" value="FMN-binding split barrel"/>
    <property type="match status" value="1"/>
</dbReference>
<comment type="caution">
    <text evidence="2">The sequence shown here is derived from an EMBL/GenBank/DDBJ whole genome shotgun (WGS) entry which is preliminary data.</text>
</comment>
<feature type="domain" description="Flavin reductase like" evidence="1">
    <location>
        <begin position="42"/>
        <end position="150"/>
    </location>
</feature>
<proteinExistence type="predicted"/>
<evidence type="ECO:0000259" key="1">
    <source>
        <dbReference type="Pfam" id="PF01613"/>
    </source>
</evidence>
<evidence type="ECO:0000313" key="3">
    <source>
        <dbReference type="Proteomes" id="UP001054902"/>
    </source>
</evidence>
<evidence type="ECO:0000313" key="2">
    <source>
        <dbReference type="EMBL" id="GFH57490.1"/>
    </source>
</evidence>
<sequence length="188" mass="20861">MSTEILMSLLKFKSYKCQSLQITSVPPLIDVPTYSLATLDGQGKTCMNILTYATPVSVRPDRVWSIGIFKGTQTHENFSKSKRGILQLLAPRQSKVVRLLGGSSGKDVDKCEECKKLGFPWIILDGEEVEGEEEMPLVLPDCVYYLELTLIGDEANEDEIQQVPYLNTASLREMGIITSAGRVADLDE</sequence>
<keyword evidence="3" id="KW-1185">Reference proteome</keyword>
<dbReference type="Pfam" id="PF01613">
    <property type="entry name" value="Flavin_Reduct"/>
    <property type="match status" value="1"/>
</dbReference>
<gene>
    <name evidence="2" type="ORF">CTEN210_13966</name>
</gene>
<dbReference type="EMBL" id="BLLK01000058">
    <property type="protein sequence ID" value="GFH57490.1"/>
    <property type="molecule type" value="Genomic_DNA"/>
</dbReference>